<dbReference type="Gene3D" id="3.30.1590.10">
    <property type="entry name" value="Maltooligosyl trehalose synthase, domain 2"/>
    <property type="match status" value="1"/>
</dbReference>
<name>A0A1T4SQN0_9HYPH</name>
<organism evidence="2 3">
    <name type="scientific">Enhydrobacter aerosaccus</name>
    <dbReference type="NCBI Taxonomy" id="225324"/>
    <lineage>
        <taxon>Bacteria</taxon>
        <taxon>Pseudomonadati</taxon>
        <taxon>Pseudomonadota</taxon>
        <taxon>Alphaproteobacteria</taxon>
        <taxon>Hyphomicrobiales</taxon>
        <taxon>Enhydrobacter</taxon>
    </lineage>
</organism>
<dbReference type="GO" id="GO:0030980">
    <property type="term" value="P:alpha-glucan catabolic process"/>
    <property type="evidence" value="ECO:0007669"/>
    <property type="project" value="TreeGrafter"/>
</dbReference>
<evidence type="ECO:0000313" key="2">
    <source>
        <dbReference type="EMBL" id="SKA30487.1"/>
    </source>
</evidence>
<dbReference type="InterPro" id="IPR012767">
    <property type="entry name" value="Trehalose_TreY"/>
</dbReference>
<dbReference type="SMART" id="SM00642">
    <property type="entry name" value="Aamy"/>
    <property type="match status" value="1"/>
</dbReference>
<dbReference type="PANTHER" id="PTHR10357">
    <property type="entry name" value="ALPHA-AMYLASE FAMILY MEMBER"/>
    <property type="match status" value="1"/>
</dbReference>
<dbReference type="InterPro" id="IPR017853">
    <property type="entry name" value="GH"/>
</dbReference>
<dbReference type="AlphaFoldDB" id="A0A1T4SQN0"/>
<dbReference type="InterPro" id="IPR006047">
    <property type="entry name" value="GH13_cat_dom"/>
</dbReference>
<dbReference type="NCBIfam" id="TIGR02401">
    <property type="entry name" value="trehalose_TreY"/>
    <property type="match status" value="1"/>
</dbReference>
<gene>
    <name evidence="2" type="ORF">SAMN02745126_04975</name>
</gene>
<reference evidence="3" key="1">
    <citation type="submission" date="2017-02" db="EMBL/GenBank/DDBJ databases">
        <authorList>
            <person name="Varghese N."/>
            <person name="Submissions S."/>
        </authorList>
    </citation>
    <scope>NUCLEOTIDE SEQUENCE [LARGE SCALE GENOMIC DNA]</scope>
    <source>
        <strain evidence="3">ATCC 27094</strain>
    </source>
</reference>
<keyword evidence="3" id="KW-1185">Reference proteome</keyword>
<proteinExistence type="predicted"/>
<dbReference type="CDD" id="cd11336">
    <property type="entry name" value="AmyAc_MTSase"/>
    <property type="match status" value="1"/>
</dbReference>
<dbReference type="STRING" id="225324.SAMN02745126_04975"/>
<sequence length="825" mass="92704">MIPRATLRLQFHKDFTFADAERLVPYMAALGISHLYASPITAARAGSLHGYDVIDPTRVNPELGGEDGLKRLADTLHRHGLGLIVDIVPNHMAASLENPWWVDVLRLGEASRYARFFDIDWEAEDPQLRGRVFLPLLGKPLHEAIAARELTVEEHEGRPSLRYYDHRLPMTGPDIDRQAYRLGWWRTANDRINWRRFFDINDLVCLRMEDAETFEAVHALTARLYAERIIEGVRVDHIDGLTDPASYCRKLRRRLDPDDPQRPYVVVEKILLKGESLPADWECDGTTGYDFMDQVSALQHDPAAEPLLATAWAKLSGRPAAFAEEEHQARREIIARSFAAPLEASVAAFERLARLDPEAGEVSRPALRRALTGMLVHFPIYRSYATATERPVRDRPYLRHGAEAAKRTGRASDAWVIDTLHRWMTEPTPDTTAIARFQQLSAPVAAKSVEDTAFYRYGRLLSRNDVGFDLDRFGSSAADFHQQMEGRRESFPHGLLATATHDHKRGEDVRARLAVLSEQPQAWIDRVTHWIEASAGLRRDGLPDKGDIAMLMQMIVGAWPLDLLLSDTAGRAAFSQRLAGWQEKALREAKLRSDWSDPDQTYETAARSFLQRLLVEEAEPDLLAEIYAFIQSIAGAGALNGLAQTVLKLTAPGVPDLYQGCDYWDFSLVDPDNRRPVDFERRRKSLDAPPTRDEALAHWRDGRLKQLVIARLLALRRGLPELFASGDYEPVPVSGPMADHVVAFLRRYRDQALLVAVPRLPLVLLTSPDALILDPAAWHGTTLMLPDALGLADMMDSAHRLAGEQIAAQTLFERLPVAVFSTSPP</sequence>
<dbReference type="EMBL" id="FUWJ01000009">
    <property type="protein sequence ID" value="SKA30487.1"/>
    <property type="molecule type" value="Genomic_DNA"/>
</dbReference>
<dbReference type="Gene3D" id="1.10.10.470">
    <property type="entry name" value="Maltooligosyl trehalose synthase, domain 4"/>
    <property type="match status" value="1"/>
</dbReference>
<dbReference type="SUPFAM" id="SSF51445">
    <property type="entry name" value="(Trans)glycosidases"/>
    <property type="match status" value="1"/>
</dbReference>
<evidence type="ECO:0000259" key="1">
    <source>
        <dbReference type="SMART" id="SM00642"/>
    </source>
</evidence>
<dbReference type="Proteomes" id="UP000190092">
    <property type="component" value="Unassembled WGS sequence"/>
</dbReference>
<dbReference type="Gene3D" id="1.10.150.200">
    <property type="entry name" value="Maltooligosyl trehalose synthase, domain 3"/>
    <property type="match status" value="1"/>
</dbReference>
<dbReference type="GO" id="GO:0047470">
    <property type="term" value="F:(1,4)-alpha-D-glucan 1-alpha-D-glucosylmutase activity"/>
    <property type="evidence" value="ECO:0007669"/>
    <property type="project" value="TreeGrafter"/>
</dbReference>
<protein>
    <submittedName>
        <fullName evidence="2">(1-&gt;4)-alpha-D-glucan 1-alpha-D-glucosylmutase</fullName>
    </submittedName>
</protein>
<accession>A0A1T4SQN0</accession>
<dbReference type="Pfam" id="PF00128">
    <property type="entry name" value="Alpha-amylase"/>
    <property type="match status" value="1"/>
</dbReference>
<dbReference type="PANTHER" id="PTHR10357:SF216">
    <property type="entry name" value="MALTOOLIGOSYL TREHALOSE SYNTHASE-RELATED"/>
    <property type="match status" value="1"/>
</dbReference>
<dbReference type="Gene3D" id="3.20.20.80">
    <property type="entry name" value="Glycosidases"/>
    <property type="match status" value="1"/>
</dbReference>
<dbReference type="OrthoDB" id="9761577at2"/>
<evidence type="ECO:0000313" key="3">
    <source>
        <dbReference type="Proteomes" id="UP000190092"/>
    </source>
</evidence>
<dbReference type="GO" id="GO:0005992">
    <property type="term" value="P:trehalose biosynthetic process"/>
    <property type="evidence" value="ECO:0007669"/>
    <property type="project" value="TreeGrafter"/>
</dbReference>
<feature type="domain" description="Glycosyl hydrolase family 13 catalytic" evidence="1">
    <location>
        <begin position="17"/>
        <end position="421"/>
    </location>
</feature>
<dbReference type="InterPro" id="IPR013797">
    <property type="entry name" value="Maltooligo_trehalose_synth_4"/>
</dbReference>
<dbReference type="RefSeq" id="WP_085936723.1">
    <property type="nucleotide sequence ID" value="NZ_FUWJ01000009.1"/>
</dbReference>